<dbReference type="SUPFAM" id="SSF47923">
    <property type="entry name" value="Ypt/Rab-GAP domain of gyp1p"/>
    <property type="match status" value="1"/>
</dbReference>
<gene>
    <name evidence="3" type="ORF">AWRI3579_g2396</name>
</gene>
<dbReference type="Pfam" id="PF00566">
    <property type="entry name" value="RabGAP-TBC"/>
    <property type="match status" value="1"/>
</dbReference>
<reference evidence="4" key="1">
    <citation type="journal article" date="2016" name="Genome Announc.">
        <title>Genome sequences of three species of Hanseniaspora isolated from spontaneous wine fermentations.</title>
        <authorList>
            <person name="Sternes P.R."/>
            <person name="Lee D."/>
            <person name="Kutyna D.R."/>
            <person name="Borneman A.R."/>
        </authorList>
    </citation>
    <scope>NUCLEOTIDE SEQUENCE [LARGE SCALE GENOMIC DNA]</scope>
    <source>
        <strain evidence="4">AWRI3579</strain>
    </source>
</reference>
<comment type="caution">
    <text evidence="3">The sequence shown here is derived from an EMBL/GenBank/DDBJ whole genome shotgun (WGS) entry which is preliminary data.</text>
</comment>
<dbReference type="PANTHER" id="PTHR20913:SF7">
    <property type="entry name" value="RE60063P"/>
    <property type="match status" value="1"/>
</dbReference>
<dbReference type="PANTHER" id="PTHR20913">
    <property type="entry name" value="TBC1 DOMAIN FAMILY MEMBER 20/GTPASE"/>
    <property type="match status" value="1"/>
</dbReference>
<dbReference type="EMBL" id="LPNM01000007">
    <property type="protein sequence ID" value="OEJ85101.1"/>
    <property type="molecule type" value="Genomic_DNA"/>
</dbReference>
<dbReference type="InterPro" id="IPR035969">
    <property type="entry name" value="Rab-GAP_TBC_sf"/>
</dbReference>
<evidence type="ECO:0000313" key="4">
    <source>
        <dbReference type="Proteomes" id="UP000095728"/>
    </source>
</evidence>
<proteinExistence type="predicted"/>
<dbReference type="GO" id="GO:0005789">
    <property type="term" value="C:endoplasmic reticulum membrane"/>
    <property type="evidence" value="ECO:0007669"/>
    <property type="project" value="TreeGrafter"/>
</dbReference>
<dbReference type="AlphaFoldDB" id="A0A1E5RDX2"/>
<name>A0A1E5RDX2_9ASCO</name>
<feature type="domain" description="Rab-GAP TBC" evidence="2">
    <location>
        <begin position="12"/>
        <end position="210"/>
    </location>
</feature>
<dbReference type="InParanoid" id="A0A1E5RDX2"/>
<evidence type="ECO:0000256" key="1">
    <source>
        <dbReference type="ARBA" id="ARBA00022468"/>
    </source>
</evidence>
<sequence length="361" mass="41664">MTSSEKDASKRSNSKETLRAIWRKELIENVKRDSKQNCRDLNETTTRQVQLDVKRSFSNITNKDLKQKYQRILQQLILNVLRRNVHFSYYQGYHDVASIFILLFTDIEKTESDSTLAVELELVSEMLYHFSLLYLRDFLMSTLDFTMDQLRVVPKIFAKLDTEIYETLFGNSDPKLVVSAPVSCLLTFFSHDLNNTEQIFDIFNTVVENKTMSWVIYIYCLIIVQNKKTLMKSVEATRDSFLNENDFVNINLQTTFYSKIDDTDWPDIFSQLNKQPKTTGDLPDSINQLSTLNNSKLGLFERSKVKLSLLEKIMKNEFKLNEKLHCTSSKNLASFSVSSTIKFSIAVGVSALIIGYISSAD</sequence>
<protein>
    <submittedName>
        <fullName evidence="3">GTPase-activating protein GYP8</fullName>
    </submittedName>
</protein>
<dbReference type="InterPro" id="IPR000195">
    <property type="entry name" value="Rab-GAP-TBC_dom"/>
</dbReference>
<dbReference type="OrthoDB" id="206700at2759"/>
<dbReference type="InterPro" id="IPR045913">
    <property type="entry name" value="TBC20/Gyp8-like"/>
</dbReference>
<dbReference type="Gene3D" id="1.10.8.1310">
    <property type="match status" value="1"/>
</dbReference>
<dbReference type="GO" id="GO:0006888">
    <property type="term" value="P:endoplasmic reticulum to Golgi vesicle-mediated transport"/>
    <property type="evidence" value="ECO:0007669"/>
    <property type="project" value="TreeGrafter"/>
</dbReference>
<keyword evidence="4" id="KW-1185">Reference proteome</keyword>
<dbReference type="FunCoup" id="A0A1E5RDX2">
    <property type="interactions" value="73"/>
</dbReference>
<accession>A0A1E5RDX2</accession>
<evidence type="ECO:0000313" key="3">
    <source>
        <dbReference type="EMBL" id="OEJ85101.1"/>
    </source>
</evidence>
<keyword evidence="1" id="KW-0343">GTPase activation</keyword>
<organism evidence="3 4">
    <name type="scientific">Hanseniaspora osmophila</name>
    <dbReference type="NCBI Taxonomy" id="56408"/>
    <lineage>
        <taxon>Eukaryota</taxon>
        <taxon>Fungi</taxon>
        <taxon>Dikarya</taxon>
        <taxon>Ascomycota</taxon>
        <taxon>Saccharomycotina</taxon>
        <taxon>Saccharomycetes</taxon>
        <taxon>Saccharomycodales</taxon>
        <taxon>Saccharomycodaceae</taxon>
        <taxon>Hanseniaspora</taxon>
    </lineage>
</organism>
<dbReference type="GO" id="GO:0005096">
    <property type="term" value="F:GTPase activator activity"/>
    <property type="evidence" value="ECO:0007669"/>
    <property type="project" value="UniProtKB-KW"/>
</dbReference>
<dbReference type="PROSITE" id="PS50086">
    <property type="entry name" value="TBC_RABGAP"/>
    <property type="match status" value="1"/>
</dbReference>
<dbReference type="Gene3D" id="1.10.472.80">
    <property type="entry name" value="Ypt/Rab-GAP domain of gyp1p, domain 3"/>
    <property type="match status" value="1"/>
</dbReference>
<dbReference type="Proteomes" id="UP000095728">
    <property type="component" value="Unassembled WGS sequence"/>
</dbReference>
<dbReference type="STRING" id="56408.A0A1E5RDX2"/>
<evidence type="ECO:0000259" key="2">
    <source>
        <dbReference type="PROSITE" id="PS50086"/>
    </source>
</evidence>